<dbReference type="SUPFAM" id="SSF54285">
    <property type="entry name" value="MoaD/ThiS"/>
    <property type="match status" value="1"/>
</dbReference>
<keyword evidence="3" id="KW-1185">Reference proteome</keyword>
<dbReference type="EMBL" id="CP060587">
    <property type="protein sequence ID" value="QNL95042.1"/>
    <property type="molecule type" value="Genomic_DNA"/>
</dbReference>
<dbReference type="RefSeq" id="WP_154595652.1">
    <property type="nucleotide sequence ID" value="NZ_CP060587.1"/>
</dbReference>
<protein>
    <submittedName>
        <fullName evidence="1">MoaD/ThiS family protein</fullName>
    </submittedName>
</protein>
<dbReference type="Gene3D" id="3.10.20.30">
    <property type="match status" value="1"/>
</dbReference>
<dbReference type="InterPro" id="IPR016155">
    <property type="entry name" value="Mopterin_synth/thiamin_S_b"/>
</dbReference>
<dbReference type="Proteomes" id="UP000620591">
    <property type="component" value="Unassembled WGS sequence"/>
</dbReference>
<organism evidence="1 4">
    <name type="scientific">Aeromicrobium senzhongii</name>
    <dbReference type="NCBI Taxonomy" id="2663859"/>
    <lineage>
        <taxon>Bacteria</taxon>
        <taxon>Bacillati</taxon>
        <taxon>Actinomycetota</taxon>
        <taxon>Actinomycetes</taxon>
        <taxon>Propionibacteriales</taxon>
        <taxon>Nocardioidaceae</taxon>
        <taxon>Aeromicrobium</taxon>
    </lineage>
</organism>
<evidence type="ECO:0000313" key="1">
    <source>
        <dbReference type="EMBL" id="MBC9225919.1"/>
    </source>
</evidence>
<sequence>MEPVHVRLFAAAREAAGTSETSLVAGTLGELLDGLAERFVDLGPVLTRCSVLVEGIRTTDRETVLPPGLTVDVLPPFAGG</sequence>
<evidence type="ECO:0000313" key="4">
    <source>
        <dbReference type="Proteomes" id="UP000620591"/>
    </source>
</evidence>
<dbReference type="Pfam" id="PF02597">
    <property type="entry name" value="ThiS"/>
    <property type="match status" value="1"/>
</dbReference>
<dbReference type="Proteomes" id="UP000515871">
    <property type="component" value="Chromosome"/>
</dbReference>
<accession>A0A8I0EUR5</accession>
<evidence type="ECO:0000313" key="2">
    <source>
        <dbReference type="EMBL" id="QNL95042.1"/>
    </source>
</evidence>
<evidence type="ECO:0000313" key="3">
    <source>
        <dbReference type="Proteomes" id="UP000515871"/>
    </source>
</evidence>
<dbReference type="InterPro" id="IPR012675">
    <property type="entry name" value="Beta-grasp_dom_sf"/>
</dbReference>
<reference evidence="1" key="1">
    <citation type="submission" date="2020-09" db="EMBL/GenBank/DDBJ databases">
        <title>Novel species in genus Aeromicrobium.</title>
        <authorList>
            <person name="Zhang G."/>
        </authorList>
    </citation>
    <scope>NUCLEOTIDE SEQUENCE</scope>
    <source>
        <strain evidence="2">Zg-629</strain>
        <strain evidence="3">zg-629</strain>
        <strain evidence="1">Zg-636</strain>
    </source>
</reference>
<dbReference type="InterPro" id="IPR003749">
    <property type="entry name" value="ThiS/MoaD-like"/>
</dbReference>
<name>A0A8I0EUR5_9ACTN</name>
<dbReference type="AlphaFoldDB" id="A0A8I0EUR5"/>
<proteinExistence type="predicted"/>
<dbReference type="EMBL" id="JACTVM010000001">
    <property type="protein sequence ID" value="MBC9225919.1"/>
    <property type="molecule type" value="Genomic_DNA"/>
</dbReference>
<gene>
    <name evidence="2" type="ORF">H9L21_03600</name>
    <name evidence="1" type="ORF">IBG24_06300</name>
</gene>